<dbReference type="InterPro" id="IPR015660">
    <property type="entry name" value="MASH1/Ascl1a-like"/>
</dbReference>
<evidence type="ECO:0000256" key="4">
    <source>
        <dbReference type="ARBA" id="ARBA00023163"/>
    </source>
</evidence>
<dbReference type="EMBL" id="OX451740">
    <property type="protein sequence ID" value="CAI8613885.1"/>
    <property type="molecule type" value="Genomic_DNA"/>
</dbReference>
<evidence type="ECO:0000256" key="1">
    <source>
        <dbReference type="ARBA" id="ARBA00004123"/>
    </source>
</evidence>
<keyword evidence="3" id="KW-0238">DNA-binding</keyword>
<keyword evidence="8" id="KW-1185">Reference proteome</keyword>
<dbReference type="Proteomes" id="UP001157006">
    <property type="component" value="Chromosome 5"/>
</dbReference>
<sequence>MVAFCSPQFSYSNMGWLLHELEPAESLNISHNEKSYANDLEYSLPQYHQFSSLKQQQVEIQTPPPSPKLMVKKLNHNASERDRRKKINSLISSLRSLLPNEDQTKKMSIPVTISRVLKYIPELQKHVEGLTKKKEELLSRISRQEYAVNKESQRKIVPNNYNSSFVVSTSRLNDSEIAVHISSYEAYKKIPISEILMCLEDNGLFLLNSSSSKTFGGRLFYNLHFQVDKTQRLECDDLIQKLSSVYERQRSNQVVLGAKDHTIRSVMIY</sequence>
<evidence type="ECO:0000256" key="3">
    <source>
        <dbReference type="ARBA" id="ARBA00023125"/>
    </source>
</evidence>
<dbReference type="Gene3D" id="4.10.280.10">
    <property type="entry name" value="Helix-loop-helix DNA-binding domain"/>
    <property type="match status" value="1"/>
</dbReference>
<keyword evidence="2" id="KW-0805">Transcription regulation</keyword>
<evidence type="ECO:0000313" key="7">
    <source>
        <dbReference type="EMBL" id="CAI8613885.1"/>
    </source>
</evidence>
<dbReference type="GO" id="GO:0090575">
    <property type="term" value="C:RNA polymerase II transcription regulator complex"/>
    <property type="evidence" value="ECO:0007669"/>
    <property type="project" value="TreeGrafter"/>
</dbReference>
<dbReference type="InterPro" id="IPR036638">
    <property type="entry name" value="HLH_DNA-bd_sf"/>
</dbReference>
<dbReference type="Pfam" id="PF00010">
    <property type="entry name" value="HLH"/>
    <property type="match status" value="1"/>
</dbReference>
<dbReference type="FunFam" id="4.10.280.10:FF:000074">
    <property type="entry name" value="Transcription factor ORG2"/>
    <property type="match status" value="1"/>
</dbReference>
<feature type="domain" description="BHLH" evidence="6">
    <location>
        <begin position="71"/>
        <end position="123"/>
    </location>
</feature>
<dbReference type="SMART" id="SM00353">
    <property type="entry name" value="HLH"/>
    <property type="match status" value="1"/>
</dbReference>
<gene>
    <name evidence="7" type="ORF">VFH_V102560</name>
</gene>
<dbReference type="GO" id="GO:0000977">
    <property type="term" value="F:RNA polymerase II transcription regulatory region sequence-specific DNA binding"/>
    <property type="evidence" value="ECO:0007669"/>
    <property type="project" value="TreeGrafter"/>
</dbReference>
<dbReference type="AlphaFoldDB" id="A0AAV1AU29"/>
<keyword evidence="5" id="KW-0539">Nucleus</keyword>
<dbReference type="PROSITE" id="PS50888">
    <property type="entry name" value="BHLH"/>
    <property type="match status" value="1"/>
</dbReference>
<comment type="subcellular location">
    <subcellularLocation>
        <location evidence="1">Nucleus</location>
    </subcellularLocation>
</comment>
<proteinExistence type="predicted"/>
<dbReference type="InterPro" id="IPR011598">
    <property type="entry name" value="bHLH_dom"/>
</dbReference>
<dbReference type="GO" id="GO:0010106">
    <property type="term" value="P:cellular response to iron ion starvation"/>
    <property type="evidence" value="ECO:0007669"/>
    <property type="project" value="UniProtKB-ARBA"/>
</dbReference>
<dbReference type="PANTHER" id="PTHR13935:SF41">
    <property type="entry name" value="TRANSCRIPTION FACTOR ORG2-RELATED"/>
    <property type="match status" value="1"/>
</dbReference>
<evidence type="ECO:0000256" key="5">
    <source>
        <dbReference type="ARBA" id="ARBA00023242"/>
    </source>
</evidence>
<accession>A0AAV1AU29</accession>
<reference evidence="7 8" key="1">
    <citation type="submission" date="2023-01" db="EMBL/GenBank/DDBJ databases">
        <authorList>
            <person name="Kreplak J."/>
        </authorList>
    </citation>
    <scope>NUCLEOTIDE SEQUENCE [LARGE SCALE GENOMIC DNA]</scope>
</reference>
<dbReference type="GO" id="GO:0000981">
    <property type="term" value="F:DNA-binding transcription factor activity, RNA polymerase II-specific"/>
    <property type="evidence" value="ECO:0007669"/>
    <property type="project" value="TreeGrafter"/>
</dbReference>
<organism evidence="7 8">
    <name type="scientific">Vicia faba</name>
    <name type="common">Broad bean</name>
    <name type="synonym">Faba vulgaris</name>
    <dbReference type="NCBI Taxonomy" id="3906"/>
    <lineage>
        <taxon>Eukaryota</taxon>
        <taxon>Viridiplantae</taxon>
        <taxon>Streptophyta</taxon>
        <taxon>Embryophyta</taxon>
        <taxon>Tracheophyta</taxon>
        <taxon>Spermatophyta</taxon>
        <taxon>Magnoliopsida</taxon>
        <taxon>eudicotyledons</taxon>
        <taxon>Gunneridae</taxon>
        <taxon>Pentapetalae</taxon>
        <taxon>rosids</taxon>
        <taxon>fabids</taxon>
        <taxon>Fabales</taxon>
        <taxon>Fabaceae</taxon>
        <taxon>Papilionoideae</taxon>
        <taxon>50 kb inversion clade</taxon>
        <taxon>NPAAA clade</taxon>
        <taxon>Hologalegina</taxon>
        <taxon>IRL clade</taxon>
        <taxon>Fabeae</taxon>
        <taxon>Vicia</taxon>
    </lineage>
</organism>
<evidence type="ECO:0000259" key="6">
    <source>
        <dbReference type="PROSITE" id="PS50888"/>
    </source>
</evidence>
<evidence type="ECO:0000256" key="2">
    <source>
        <dbReference type="ARBA" id="ARBA00023015"/>
    </source>
</evidence>
<dbReference type="PANTHER" id="PTHR13935">
    <property type="entry name" value="ACHAETE-SCUTE TRANSCRIPTION FACTOR-RELATED"/>
    <property type="match status" value="1"/>
</dbReference>
<dbReference type="SUPFAM" id="SSF47459">
    <property type="entry name" value="HLH, helix-loop-helix DNA-binding domain"/>
    <property type="match status" value="1"/>
</dbReference>
<dbReference type="GO" id="GO:0046983">
    <property type="term" value="F:protein dimerization activity"/>
    <property type="evidence" value="ECO:0007669"/>
    <property type="project" value="InterPro"/>
</dbReference>
<name>A0AAV1AU29_VICFA</name>
<evidence type="ECO:0000313" key="8">
    <source>
        <dbReference type="Proteomes" id="UP001157006"/>
    </source>
</evidence>
<protein>
    <recommendedName>
        <fullName evidence="6">BHLH domain-containing protein</fullName>
    </recommendedName>
</protein>
<keyword evidence="4" id="KW-0804">Transcription</keyword>